<keyword evidence="4" id="KW-0812">Transmembrane</keyword>
<evidence type="ECO:0000256" key="1">
    <source>
        <dbReference type="ARBA" id="ARBA00022741"/>
    </source>
</evidence>
<reference evidence="6 7" key="1">
    <citation type="submission" date="2019-02" db="EMBL/GenBank/DDBJ databases">
        <title>Isolation and identification of novel species under the genus Muribaculum.</title>
        <authorList>
            <person name="Miyake S."/>
            <person name="Ding Y."/>
            <person name="Low A."/>
            <person name="Soh M."/>
            <person name="Seedorf H."/>
        </authorList>
    </citation>
    <scope>NUCLEOTIDE SEQUENCE [LARGE SCALE GENOMIC DNA]</scope>
    <source>
        <strain evidence="6 7">TLL-A4</strain>
    </source>
</reference>
<dbReference type="InterPro" id="IPR027417">
    <property type="entry name" value="P-loop_NTPase"/>
</dbReference>
<evidence type="ECO:0000256" key="4">
    <source>
        <dbReference type="SAM" id="Phobius"/>
    </source>
</evidence>
<protein>
    <recommendedName>
        <fullName evidence="5">DNA mismatch repair proteins mutS family domain-containing protein</fullName>
    </recommendedName>
</protein>
<feature type="transmembrane region" description="Helical" evidence="4">
    <location>
        <begin position="207"/>
        <end position="226"/>
    </location>
</feature>
<keyword evidence="2" id="KW-0067">ATP-binding</keyword>
<keyword evidence="7" id="KW-1185">Reference proteome</keyword>
<dbReference type="SUPFAM" id="SSF52540">
    <property type="entry name" value="P-loop containing nucleoside triphosphate hydrolases"/>
    <property type="match status" value="1"/>
</dbReference>
<feature type="transmembrane region" description="Helical" evidence="4">
    <location>
        <begin position="232"/>
        <end position="252"/>
    </location>
</feature>
<dbReference type="GO" id="GO:0140664">
    <property type="term" value="F:ATP-dependent DNA damage sensor activity"/>
    <property type="evidence" value="ECO:0007669"/>
    <property type="project" value="InterPro"/>
</dbReference>
<evidence type="ECO:0000259" key="5">
    <source>
        <dbReference type="SMART" id="SM00534"/>
    </source>
</evidence>
<name>A0A4P7VPL6_9BACT</name>
<dbReference type="GO" id="GO:0006298">
    <property type="term" value="P:mismatch repair"/>
    <property type="evidence" value="ECO:0007669"/>
    <property type="project" value="InterPro"/>
</dbReference>
<dbReference type="Gene3D" id="1.10.1420.10">
    <property type="match status" value="1"/>
</dbReference>
<dbReference type="InterPro" id="IPR000432">
    <property type="entry name" value="DNA_mismatch_repair_MutS_C"/>
</dbReference>
<dbReference type="OrthoDB" id="9802448at2"/>
<gene>
    <name evidence="6" type="ORF">E7746_07580</name>
</gene>
<dbReference type="GO" id="GO:0005524">
    <property type="term" value="F:ATP binding"/>
    <property type="evidence" value="ECO:0007669"/>
    <property type="project" value="UniProtKB-KW"/>
</dbReference>
<dbReference type="Proteomes" id="UP000297031">
    <property type="component" value="Chromosome"/>
</dbReference>
<dbReference type="Gene3D" id="3.40.50.300">
    <property type="entry name" value="P-loop containing nucleotide triphosphate hydrolases"/>
    <property type="match status" value="1"/>
</dbReference>
<dbReference type="PANTHER" id="PTHR11361:SF99">
    <property type="entry name" value="DNA MISMATCH REPAIR PROTEIN"/>
    <property type="match status" value="1"/>
</dbReference>
<keyword evidence="3" id="KW-0238">DNA-binding</keyword>
<dbReference type="GO" id="GO:0005829">
    <property type="term" value="C:cytosol"/>
    <property type="evidence" value="ECO:0007669"/>
    <property type="project" value="TreeGrafter"/>
</dbReference>
<dbReference type="RefSeq" id="WP_136410388.1">
    <property type="nucleotide sequence ID" value="NZ_CP039393.1"/>
</dbReference>
<evidence type="ECO:0000256" key="2">
    <source>
        <dbReference type="ARBA" id="ARBA00022840"/>
    </source>
</evidence>
<dbReference type="InterPro" id="IPR045076">
    <property type="entry name" value="MutS"/>
</dbReference>
<keyword evidence="4" id="KW-1133">Transmembrane helix</keyword>
<dbReference type="EMBL" id="CP039393">
    <property type="protein sequence ID" value="QCD35758.1"/>
    <property type="molecule type" value="Genomic_DNA"/>
</dbReference>
<organism evidence="6 7">
    <name type="scientific">Muribaculum gordoncarteri</name>
    <dbReference type="NCBI Taxonomy" id="2530390"/>
    <lineage>
        <taxon>Bacteria</taxon>
        <taxon>Pseudomonadati</taxon>
        <taxon>Bacteroidota</taxon>
        <taxon>Bacteroidia</taxon>
        <taxon>Bacteroidales</taxon>
        <taxon>Muribaculaceae</taxon>
        <taxon>Muribaculum</taxon>
    </lineage>
</organism>
<evidence type="ECO:0000256" key="3">
    <source>
        <dbReference type="ARBA" id="ARBA00023125"/>
    </source>
</evidence>
<proteinExistence type="predicted"/>
<dbReference type="KEGG" id="mgod:E7746_07580"/>
<dbReference type="SMART" id="SM00534">
    <property type="entry name" value="MUTSac"/>
    <property type="match status" value="1"/>
</dbReference>
<sequence length="595" mass="66174">MTARKHYTALSTQARDMIASLSRKGRLISWLRVAVFIAAIVLGIMLRHDATAMIIAIAVSVMLFLVLVKWHDNVITHRLREEALLKFAESRLRVLDGNLSGLPRGERYIDSNHPYTYDLDVFGDKSLFSLLDSTATPGGSDKLAHRLMTPDLDADDIIRRQQAIMELSDMTSLRDSMQVSGRMAESNLADSRGSASSVAIPPINQPVALTVLSYAAFPIFITTAVLSYLDVIASSWCLWTFLSFLGLSALGAKRIGRLHSRLTETVSSLTSRVDLFRHIEESKFTSPLLQQLQQRLNVDGTEASTLIAKLAKELKSLDQRYNAVGYLLFNGTSLWDYRVISNVDRWMKRYGRHLDSWYDTLSEIDALSALATFDFENPEYTYPQIDRSGKVIMEATEMGHPLIGKSSRVNNPLPPMTPHSFIIITGANMAGKSTYLRTIGINYLLAMTGAPVAAKAMTFSPTMLFTGLRTNDSLADGESYFFAELKRLQSVVESASTGQRMFILLDEILRGTNSADKQRGSLGLIKKLIKLPVSGLLATHDLALGVLAEEYPQNISSYCFEANIEGDNLTFDYKLRKGTAHNLNAYFLMQHMGII</sequence>
<feature type="transmembrane region" description="Helical" evidence="4">
    <location>
        <begin position="27"/>
        <end position="46"/>
    </location>
</feature>
<dbReference type="Pfam" id="PF05192">
    <property type="entry name" value="MutS_III"/>
    <property type="match status" value="1"/>
</dbReference>
<accession>A0A4P7VPL6</accession>
<evidence type="ECO:0000313" key="6">
    <source>
        <dbReference type="EMBL" id="QCD35758.1"/>
    </source>
</evidence>
<evidence type="ECO:0000313" key="7">
    <source>
        <dbReference type="Proteomes" id="UP000297031"/>
    </source>
</evidence>
<feature type="transmembrane region" description="Helical" evidence="4">
    <location>
        <begin position="52"/>
        <end position="70"/>
    </location>
</feature>
<keyword evidence="1" id="KW-0547">Nucleotide-binding</keyword>
<feature type="domain" description="DNA mismatch repair proteins mutS family" evidence="5">
    <location>
        <begin position="419"/>
        <end position="590"/>
    </location>
</feature>
<dbReference type="PANTHER" id="PTHR11361">
    <property type="entry name" value="DNA MISMATCH REPAIR PROTEIN MUTS FAMILY MEMBER"/>
    <property type="match status" value="1"/>
</dbReference>
<dbReference type="AlphaFoldDB" id="A0A4P7VPL6"/>
<dbReference type="GO" id="GO:0030983">
    <property type="term" value="F:mismatched DNA binding"/>
    <property type="evidence" value="ECO:0007669"/>
    <property type="project" value="InterPro"/>
</dbReference>
<dbReference type="Pfam" id="PF00488">
    <property type="entry name" value="MutS_V"/>
    <property type="match status" value="1"/>
</dbReference>
<dbReference type="InterPro" id="IPR007696">
    <property type="entry name" value="DNA_mismatch_repair_MutS_core"/>
</dbReference>
<keyword evidence="4" id="KW-0472">Membrane</keyword>
<dbReference type="SUPFAM" id="SSF48334">
    <property type="entry name" value="DNA repair protein MutS, domain III"/>
    <property type="match status" value="1"/>
</dbReference>
<dbReference type="InterPro" id="IPR036187">
    <property type="entry name" value="DNA_mismatch_repair_MutS_sf"/>
</dbReference>